<protein>
    <submittedName>
        <fullName evidence="2">Uncharacterized protein</fullName>
    </submittedName>
</protein>
<keyword evidence="1" id="KW-0472">Membrane</keyword>
<dbReference type="EMBL" id="BMVB01000012">
    <property type="protein sequence ID" value="GHC58253.1"/>
    <property type="molecule type" value="Genomic_DNA"/>
</dbReference>
<keyword evidence="1" id="KW-1133">Transmembrane helix</keyword>
<evidence type="ECO:0000256" key="1">
    <source>
        <dbReference type="SAM" id="Phobius"/>
    </source>
</evidence>
<dbReference type="RefSeq" id="WP_268249626.1">
    <property type="nucleotide sequence ID" value="NZ_BMVB01000012.1"/>
</dbReference>
<comment type="caution">
    <text evidence="2">The sequence shown here is derived from an EMBL/GenBank/DDBJ whole genome shotgun (WGS) entry which is preliminary data.</text>
</comment>
<proteinExistence type="predicted"/>
<gene>
    <name evidence="2" type="ORF">GCM10010507_38840</name>
</gene>
<evidence type="ECO:0000313" key="3">
    <source>
        <dbReference type="Proteomes" id="UP000646244"/>
    </source>
</evidence>
<evidence type="ECO:0000313" key="2">
    <source>
        <dbReference type="EMBL" id="GHC58253.1"/>
    </source>
</evidence>
<name>A0A918TR59_STRCJ</name>
<reference evidence="2" key="1">
    <citation type="journal article" date="2014" name="Int. J. Syst. Evol. Microbiol.">
        <title>Complete genome sequence of Corynebacterium casei LMG S-19264T (=DSM 44701T), isolated from a smear-ripened cheese.</title>
        <authorList>
            <consortium name="US DOE Joint Genome Institute (JGI-PGF)"/>
            <person name="Walter F."/>
            <person name="Albersmeier A."/>
            <person name="Kalinowski J."/>
            <person name="Ruckert C."/>
        </authorList>
    </citation>
    <scope>NUCLEOTIDE SEQUENCE</scope>
    <source>
        <strain evidence="2">JCM 4633</strain>
    </source>
</reference>
<organism evidence="2 3">
    <name type="scientific">Streptomyces cinnamoneus</name>
    <name type="common">Streptoverticillium cinnamoneum</name>
    <dbReference type="NCBI Taxonomy" id="53446"/>
    <lineage>
        <taxon>Bacteria</taxon>
        <taxon>Bacillati</taxon>
        <taxon>Actinomycetota</taxon>
        <taxon>Actinomycetes</taxon>
        <taxon>Kitasatosporales</taxon>
        <taxon>Streptomycetaceae</taxon>
        <taxon>Streptomyces</taxon>
        <taxon>Streptomyces cinnamoneus group</taxon>
    </lineage>
</organism>
<feature type="transmembrane region" description="Helical" evidence="1">
    <location>
        <begin position="14"/>
        <end position="36"/>
    </location>
</feature>
<keyword evidence="1" id="KW-0812">Transmembrane</keyword>
<accession>A0A918TR59</accession>
<dbReference type="AlphaFoldDB" id="A0A918TR59"/>
<sequence>MTVVTPHIARGRRLLFGLFVTASLITLVLAVALALYTVPRLG</sequence>
<reference evidence="2" key="2">
    <citation type="submission" date="2020-09" db="EMBL/GenBank/DDBJ databases">
        <authorList>
            <person name="Sun Q."/>
            <person name="Ohkuma M."/>
        </authorList>
    </citation>
    <scope>NUCLEOTIDE SEQUENCE</scope>
    <source>
        <strain evidence="2">JCM 4633</strain>
    </source>
</reference>
<dbReference type="Proteomes" id="UP000646244">
    <property type="component" value="Unassembled WGS sequence"/>
</dbReference>